<reference evidence="1" key="1">
    <citation type="journal article" date="2014" name="Front. Microbiol.">
        <title>High frequency of phylogenetically diverse reductive dehalogenase-homologous genes in deep subseafloor sedimentary metagenomes.</title>
        <authorList>
            <person name="Kawai M."/>
            <person name="Futagami T."/>
            <person name="Toyoda A."/>
            <person name="Takaki Y."/>
            <person name="Nishi S."/>
            <person name="Hori S."/>
            <person name="Arai W."/>
            <person name="Tsubouchi T."/>
            <person name="Morono Y."/>
            <person name="Uchiyama I."/>
            <person name="Ito T."/>
            <person name="Fujiyama A."/>
            <person name="Inagaki F."/>
            <person name="Takami H."/>
        </authorList>
    </citation>
    <scope>NUCLEOTIDE SEQUENCE</scope>
    <source>
        <strain evidence="1">Expedition CK06-06</strain>
    </source>
</reference>
<proteinExistence type="predicted"/>
<dbReference type="AlphaFoldDB" id="X1D5T1"/>
<organism evidence="1">
    <name type="scientific">marine sediment metagenome</name>
    <dbReference type="NCBI Taxonomy" id="412755"/>
    <lineage>
        <taxon>unclassified sequences</taxon>
        <taxon>metagenomes</taxon>
        <taxon>ecological metagenomes</taxon>
    </lineage>
</organism>
<protein>
    <submittedName>
        <fullName evidence="1">Uncharacterized protein</fullName>
    </submittedName>
</protein>
<name>X1D5T1_9ZZZZ</name>
<evidence type="ECO:0000313" key="1">
    <source>
        <dbReference type="EMBL" id="GAH15557.1"/>
    </source>
</evidence>
<dbReference type="EMBL" id="BART01032871">
    <property type="protein sequence ID" value="GAH15557.1"/>
    <property type="molecule type" value="Genomic_DNA"/>
</dbReference>
<comment type="caution">
    <text evidence="1">The sequence shown here is derived from an EMBL/GenBank/DDBJ whole genome shotgun (WGS) entry which is preliminary data.</text>
</comment>
<sequence length="83" mass="9764">MEYQEHYDNMKQRNDLCDVATNNGFRMLHDNFDADWKRGDEPYGTMIFTNEPAPQGLPTRDLAAEIDEIKTEIEKLKEVKNKE</sequence>
<gene>
    <name evidence="1" type="ORF">S01H4_56683</name>
</gene>
<accession>X1D5T1</accession>